<dbReference type="Gene3D" id="3.40.50.620">
    <property type="entry name" value="HUPs"/>
    <property type="match status" value="2"/>
</dbReference>
<dbReference type="InterPro" id="IPR006016">
    <property type="entry name" value="UspA"/>
</dbReference>
<reference evidence="3 4" key="1">
    <citation type="submission" date="2024-09" db="EMBL/GenBank/DDBJ databases">
        <authorList>
            <person name="Sun Q."/>
            <person name="Mori K."/>
        </authorList>
    </citation>
    <scope>NUCLEOTIDE SEQUENCE [LARGE SCALE GENOMIC DNA]</scope>
    <source>
        <strain evidence="3 4">CCM 3426</strain>
    </source>
</reference>
<dbReference type="PANTHER" id="PTHR46268:SF6">
    <property type="entry name" value="UNIVERSAL STRESS PROTEIN UP12"/>
    <property type="match status" value="1"/>
</dbReference>
<organism evidence="3 4">
    <name type="scientific">Nonomuraea spiralis</name>
    <dbReference type="NCBI Taxonomy" id="46182"/>
    <lineage>
        <taxon>Bacteria</taxon>
        <taxon>Bacillati</taxon>
        <taxon>Actinomycetota</taxon>
        <taxon>Actinomycetes</taxon>
        <taxon>Streptosporangiales</taxon>
        <taxon>Streptosporangiaceae</taxon>
        <taxon>Nonomuraea</taxon>
    </lineage>
</organism>
<sequence>MRRRIVAGVDGSPSSTAAVEWAAADARRRGLPLRIVHVCEQWSQGVEGSRYCAGALEAAAARARELGGDVEVSAELLAGNVIEALADESAAADSLVLGSRGMGGFAGMVLGSVGMAVAGHAAGTVVIVRGAADARHGLVVVGHDGSEGSQAAMAYAVEQARTRSARLHVVYAWQPPVVSPYWAAYSRLLADSYEEEQRMARARVTPWRGANPDIVITDEQVHGHPVAALTEASAMADLVVLGSRGLGGFSSAVLGSVSHGVLHHAHCPVAVVRPRGPVIDGRDAAGRSGPG</sequence>
<dbReference type="InterPro" id="IPR014729">
    <property type="entry name" value="Rossmann-like_a/b/a_fold"/>
</dbReference>
<feature type="domain" description="UspA" evidence="2">
    <location>
        <begin position="1"/>
        <end position="129"/>
    </location>
</feature>
<comment type="caution">
    <text evidence="3">The sequence shown here is derived from an EMBL/GenBank/DDBJ whole genome shotgun (WGS) entry which is preliminary data.</text>
</comment>
<proteinExistence type="inferred from homology"/>
<keyword evidence="4" id="KW-1185">Reference proteome</keyword>
<dbReference type="Pfam" id="PF00582">
    <property type="entry name" value="Usp"/>
    <property type="match status" value="2"/>
</dbReference>
<dbReference type="PANTHER" id="PTHR46268">
    <property type="entry name" value="STRESS RESPONSE PROTEIN NHAX"/>
    <property type="match status" value="1"/>
</dbReference>
<dbReference type="EMBL" id="JBHMEI010000015">
    <property type="protein sequence ID" value="MFB9203781.1"/>
    <property type="molecule type" value="Genomic_DNA"/>
</dbReference>
<dbReference type="SUPFAM" id="SSF52402">
    <property type="entry name" value="Adenine nucleotide alpha hydrolases-like"/>
    <property type="match status" value="2"/>
</dbReference>
<dbReference type="PRINTS" id="PR01438">
    <property type="entry name" value="UNVRSLSTRESS"/>
</dbReference>
<evidence type="ECO:0000313" key="4">
    <source>
        <dbReference type="Proteomes" id="UP001589647"/>
    </source>
</evidence>
<dbReference type="Proteomes" id="UP001589647">
    <property type="component" value="Unassembled WGS sequence"/>
</dbReference>
<name>A0ABV5IGV0_9ACTN</name>
<evidence type="ECO:0000313" key="3">
    <source>
        <dbReference type="EMBL" id="MFB9203781.1"/>
    </source>
</evidence>
<protein>
    <submittedName>
        <fullName evidence="3">Universal stress protein</fullName>
    </submittedName>
</protein>
<evidence type="ECO:0000259" key="2">
    <source>
        <dbReference type="Pfam" id="PF00582"/>
    </source>
</evidence>
<dbReference type="RefSeq" id="WP_189649169.1">
    <property type="nucleotide sequence ID" value="NZ_BMRC01000009.1"/>
</dbReference>
<dbReference type="InterPro" id="IPR006015">
    <property type="entry name" value="Universal_stress_UspA"/>
</dbReference>
<accession>A0ABV5IGV0</accession>
<evidence type="ECO:0000256" key="1">
    <source>
        <dbReference type="ARBA" id="ARBA00008791"/>
    </source>
</evidence>
<feature type="domain" description="UspA" evidence="2">
    <location>
        <begin position="139"/>
        <end position="273"/>
    </location>
</feature>
<comment type="similarity">
    <text evidence="1">Belongs to the universal stress protein A family.</text>
</comment>
<gene>
    <name evidence="3" type="ORF">ACFFV7_21500</name>
</gene>